<reference evidence="1 2" key="1">
    <citation type="journal article" date="2018" name="Mol. Biol. Evol.">
        <title>Broad Genomic Sampling Reveals a Smut Pathogenic Ancestry of the Fungal Clade Ustilaginomycotina.</title>
        <authorList>
            <person name="Kijpornyongpan T."/>
            <person name="Mondo S.J."/>
            <person name="Barry K."/>
            <person name="Sandor L."/>
            <person name="Lee J."/>
            <person name="Lipzen A."/>
            <person name="Pangilinan J."/>
            <person name="LaButti K."/>
            <person name="Hainaut M."/>
            <person name="Henrissat B."/>
            <person name="Grigoriev I.V."/>
            <person name="Spatafora J.W."/>
            <person name="Aime M.C."/>
        </authorList>
    </citation>
    <scope>NUCLEOTIDE SEQUENCE [LARGE SCALE GENOMIC DNA]</scope>
    <source>
        <strain evidence="1 2">SA 807</strain>
    </source>
</reference>
<name>A0ACD0NUA4_9BASI</name>
<keyword evidence="2" id="KW-1185">Reference proteome</keyword>
<gene>
    <name evidence="1" type="ORF">IE53DRAFT_317690</name>
</gene>
<protein>
    <submittedName>
        <fullName evidence="1">Spindle pole body interacting protein</fullName>
    </submittedName>
</protein>
<organism evidence="1 2">
    <name type="scientific">Violaceomyces palustris</name>
    <dbReference type="NCBI Taxonomy" id="1673888"/>
    <lineage>
        <taxon>Eukaryota</taxon>
        <taxon>Fungi</taxon>
        <taxon>Dikarya</taxon>
        <taxon>Basidiomycota</taxon>
        <taxon>Ustilaginomycotina</taxon>
        <taxon>Ustilaginomycetes</taxon>
        <taxon>Violaceomycetales</taxon>
        <taxon>Violaceomycetaceae</taxon>
        <taxon>Violaceomyces</taxon>
    </lineage>
</organism>
<dbReference type="EMBL" id="KZ820054">
    <property type="protein sequence ID" value="PWN49412.1"/>
    <property type="molecule type" value="Genomic_DNA"/>
</dbReference>
<proteinExistence type="predicted"/>
<dbReference type="Proteomes" id="UP000245626">
    <property type="component" value="Unassembled WGS sequence"/>
</dbReference>
<sequence>MDEATAAAAAATPRPTQQHRHQKSSSDPSLLRTNPPLHCQFVLLAEFDIDKGSTLSHQYPNPTGHDEHMLAELMLPDGAHARVEDWTIFFLKSPKPSKESTGKSQESQARTKSMEGERDRESGKRSNSLAQWSSEGLTYVINLVRTKHDTSVRRGALVKSMAIGTRHPFIEVFKPALLLALDDYFNKPGVECLARLYDAINQLDLTGAPTFSRAEKLILRASDRRDLFEERFQQNGRAEEEEVQVGVAKRVSGSTGSAMPRNEATTPSSRSRAGSSSTSSSSDTRSIRTKPSQTSLRPSLSGRRRSSAASVSTERRPSQPISPLPTAGRPKDTHFFETSITYRQILLPIRLPLTVFPEEVGEYSLIKFIQTFSGPTSTPVGPLHPHLHTNGNFTHPIILLFNALVTQKRVVFLGHGQPASLVASYVLAACALGSGCGAVFRGFASRTFPYTNLMNLDDLEKVPGYIAGVTNPRFEDLHAWDVLCNVETGKITVSRDIPAASASPVNPRPAITRDTFSSSSSLGSMSGGHHETLSGSKASTEIEGSNNTFGVGGVGVGVGSSSSSSIKSSSINPVRERNHALMDARPDAPNNIFMEDILGAIQSHYGERYIRARITDFCAGFARAVSRHEEHFYGHTTIGPASQPFLNGQLGSGAVYLDRETELKEIQANQMRAEGFRASIPFKFHQISEMERTRAIKNFDAGHQIARLKRARQLAPGESDLIFETIAKTVRTSEQITELLSFLPPHGGGLLPLGFGLLHPSPYVREWMVDFFLHLCSHPVGKKFVQGLNTYQRLALARLAHERNERLEAKHHQNPNPNGTWTRTTTTTTNWNVGSGGGHPFGRSSPNKSNSISTLASLGGVGGGVKEGLPSSSNEEGASVLPRGWTIGSN</sequence>
<evidence type="ECO:0000313" key="1">
    <source>
        <dbReference type="EMBL" id="PWN49412.1"/>
    </source>
</evidence>
<evidence type="ECO:0000313" key="2">
    <source>
        <dbReference type="Proteomes" id="UP000245626"/>
    </source>
</evidence>
<accession>A0ACD0NUA4</accession>